<protein>
    <submittedName>
        <fullName evidence="2">Uncharacterized protein</fullName>
    </submittedName>
</protein>
<gene>
    <name evidence="2" type="ORF">NDU88_008116</name>
</gene>
<reference evidence="2" key="1">
    <citation type="journal article" date="2022" name="bioRxiv">
        <title>Sequencing and chromosome-scale assembly of the giantPleurodeles waltlgenome.</title>
        <authorList>
            <person name="Brown T."/>
            <person name="Elewa A."/>
            <person name="Iarovenko S."/>
            <person name="Subramanian E."/>
            <person name="Araus A.J."/>
            <person name="Petzold A."/>
            <person name="Susuki M."/>
            <person name="Suzuki K.-i.T."/>
            <person name="Hayashi T."/>
            <person name="Toyoda A."/>
            <person name="Oliveira C."/>
            <person name="Osipova E."/>
            <person name="Leigh N.D."/>
            <person name="Simon A."/>
            <person name="Yun M.H."/>
        </authorList>
    </citation>
    <scope>NUCLEOTIDE SEQUENCE</scope>
    <source>
        <strain evidence="2">20211129_DDA</strain>
        <tissue evidence="2">Liver</tissue>
    </source>
</reference>
<evidence type="ECO:0000313" key="3">
    <source>
        <dbReference type="Proteomes" id="UP001066276"/>
    </source>
</evidence>
<keyword evidence="3" id="KW-1185">Reference proteome</keyword>
<evidence type="ECO:0000313" key="2">
    <source>
        <dbReference type="EMBL" id="KAJ1129751.1"/>
    </source>
</evidence>
<organism evidence="2 3">
    <name type="scientific">Pleurodeles waltl</name>
    <name type="common">Iberian ribbed newt</name>
    <dbReference type="NCBI Taxonomy" id="8319"/>
    <lineage>
        <taxon>Eukaryota</taxon>
        <taxon>Metazoa</taxon>
        <taxon>Chordata</taxon>
        <taxon>Craniata</taxon>
        <taxon>Vertebrata</taxon>
        <taxon>Euteleostomi</taxon>
        <taxon>Amphibia</taxon>
        <taxon>Batrachia</taxon>
        <taxon>Caudata</taxon>
        <taxon>Salamandroidea</taxon>
        <taxon>Salamandridae</taxon>
        <taxon>Pleurodelinae</taxon>
        <taxon>Pleurodeles</taxon>
    </lineage>
</organism>
<accession>A0AAV7PNK8</accession>
<comment type="caution">
    <text evidence="2">The sequence shown here is derived from an EMBL/GenBank/DDBJ whole genome shotgun (WGS) entry which is preliminary data.</text>
</comment>
<name>A0AAV7PNK8_PLEWA</name>
<feature type="compositionally biased region" description="Polar residues" evidence="1">
    <location>
        <begin position="13"/>
        <end position="32"/>
    </location>
</feature>
<evidence type="ECO:0000256" key="1">
    <source>
        <dbReference type="SAM" id="MobiDB-lite"/>
    </source>
</evidence>
<proteinExistence type="predicted"/>
<feature type="region of interest" description="Disordered" evidence="1">
    <location>
        <begin position="1"/>
        <end position="32"/>
    </location>
</feature>
<sequence>MIANNGLRAPSERQASSAAASCDPSNTDSNQLHVRDRAKLAARTHHLKEAAVQREAENATQLVLGDTLNQVRGKGEWKPLHFDLL</sequence>
<dbReference type="EMBL" id="JANPWB010000011">
    <property type="protein sequence ID" value="KAJ1129751.1"/>
    <property type="molecule type" value="Genomic_DNA"/>
</dbReference>
<dbReference type="AlphaFoldDB" id="A0AAV7PNK8"/>
<dbReference type="Proteomes" id="UP001066276">
    <property type="component" value="Chromosome 7"/>
</dbReference>